<accession>A0A1M7RCY9</accession>
<proteinExistence type="predicted"/>
<dbReference type="Proteomes" id="UP000184339">
    <property type="component" value="Unassembled WGS sequence"/>
</dbReference>
<evidence type="ECO:0008006" key="5">
    <source>
        <dbReference type="Google" id="ProtNLM"/>
    </source>
</evidence>
<dbReference type="EMBL" id="FRCX01000020">
    <property type="protein sequence ID" value="SHN44163.1"/>
    <property type="molecule type" value="Genomic_DNA"/>
</dbReference>
<organism evidence="3 4">
    <name type="scientific">Duganella sacchari</name>
    <dbReference type="NCBI Taxonomy" id="551987"/>
    <lineage>
        <taxon>Bacteria</taxon>
        <taxon>Pseudomonadati</taxon>
        <taxon>Pseudomonadota</taxon>
        <taxon>Betaproteobacteria</taxon>
        <taxon>Burkholderiales</taxon>
        <taxon>Oxalobacteraceae</taxon>
        <taxon>Telluria group</taxon>
        <taxon>Duganella</taxon>
    </lineage>
</organism>
<feature type="chain" id="PRO_5009928951" description="DUF2059 domain-containing protein" evidence="2">
    <location>
        <begin position="28"/>
        <end position="241"/>
    </location>
</feature>
<gene>
    <name evidence="3" type="ORF">SAMN05192549_12061</name>
</gene>
<evidence type="ECO:0000256" key="2">
    <source>
        <dbReference type="SAM" id="SignalP"/>
    </source>
</evidence>
<dbReference type="AlphaFoldDB" id="A0A1M7RCY9"/>
<protein>
    <recommendedName>
        <fullName evidence="5">DUF2059 domain-containing protein</fullName>
    </recommendedName>
</protein>
<keyword evidence="2" id="KW-0732">Signal</keyword>
<evidence type="ECO:0000313" key="3">
    <source>
        <dbReference type="EMBL" id="SHN44163.1"/>
    </source>
</evidence>
<dbReference type="InterPro" id="IPR046505">
    <property type="entry name" value="DUF6683"/>
</dbReference>
<dbReference type="RefSeq" id="WP_139260722.1">
    <property type="nucleotide sequence ID" value="NZ_FRCX01000020.1"/>
</dbReference>
<sequence>MRHTRYGWGAVRMVLALVSAAALPAQAQWLGADYATYGAPLSSFMHSSIVNNSLMIQAADPAAQKKSGQREPASTLRADAPPAVSRNAAELAQHFPPQHRAVMSKAFSDSMDVWYQLESKLHLPRNDVGGALAAFLVGNYMVMTGKEVSDEDFAVVVEQLRRQPSLRATLGAQSPSALRNLYEQSAMTGTFMALAWKSQQTKPQPPAQQAHLRDAARENLRTVGLDPDRLRIDARGIRMSE</sequence>
<evidence type="ECO:0000256" key="1">
    <source>
        <dbReference type="SAM" id="MobiDB-lite"/>
    </source>
</evidence>
<name>A0A1M7RCY9_9BURK</name>
<keyword evidence="4" id="KW-1185">Reference proteome</keyword>
<evidence type="ECO:0000313" key="4">
    <source>
        <dbReference type="Proteomes" id="UP000184339"/>
    </source>
</evidence>
<dbReference type="Pfam" id="PF20388">
    <property type="entry name" value="DUF6683"/>
    <property type="match status" value="1"/>
</dbReference>
<feature type="signal peptide" evidence="2">
    <location>
        <begin position="1"/>
        <end position="27"/>
    </location>
</feature>
<dbReference type="OrthoDB" id="8900041at2"/>
<feature type="region of interest" description="Disordered" evidence="1">
    <location>
        <begin position="61"/>
        <end position="82"/>
    </location>
</feature>
<reference evidence="4" key="1">
    <citation type="submission" date="2016-11" db="EMBL/GenBank/DDBJ databases">
        <authorList>
            <person name="Varghese N."/>
            <person name="Submissions S."/>
        </authorList>
    </citation>
    <scope>NUCLEOTIDE SEQUENCE [LARGE SCALE GENOMIC DNA]</scope>
    <source>
        <strain evidence="4">Sac-22</strain>
    </source>
</reference>